<dbReference type="AlphaFoldDB" id="A0A6A6P9L1"/>
<dbReference type="EMBL" id="MU001674">
    <property type="protein sequence ID" value="KAF2460153.1"/>
    <property type="molecule type" value="Genomic_DNA"/>
</dbReference>
<reference evidence="8" key="1">
    <citation type="journal article" date="2020" name="Stud. Mycol.">
        <title>101 Dothideomycetes genomes: a test case for predicting lifestyles and emergence of pathogens.</title>
        <authorList>
            <person name="Haridas S."/>
            <person name="Albert R."/>
            <person name="Binder M."/>
            <person name="Bloem J."/>
            <person name="Labutti K."/>
            <person name="Salamov A."/>
            <person name="Andreopoulos B."/>
            <person name="Baker S."/>
            <person name="Barry K."/>
            <person name="Bills G."/>
            <person name="Bluhm B."/>
            <person name="Cannon C."/>
            <person name="Castanera R."/>
            <person name="Culley D."/>
            <person name="Daum C."/>
            <person name="Ezra D."/>
            <person name="Gonzalez J."/>
            <person name="Henrissat B."/>
            <person name="Kuo A."/>
            <person name="Liang C."/>
            <person name="Lipzen A."/>
            <person name="Lutzoni F."/>
            <person name="Magnuson J."/>
            <person name="Mondo S."/>
            <person name="Nolan M."/>
            <person name="Ohm R."/>
            <person name="Pangilinan J."/>
            <person name="Park H.-J."/>
            <person name="Ramirez L."/>
            <person name="Alfaro M."/>
            <person name="Sun H."/>
            <person name="Tritt A."/>
            <person name="Yoshinaga Y."/>
            <person name="Zwiers L.-H."/>
            <person name="Turgeon B."/>
            <person name="Goodwin S."/>
            <person name="Spatafora J."/>
            <person name="Crous P."/>
            <person name="Grigoriev I."/>
        </authorList>
    </citation>
    <scope>NUCLEOTIDE SEQUENCE</scope>
    <source>
        <strain evidence="8">ATCC 16933</strain>
    </source>
</reference>
<dbReference type="GO" id="GO:0000785">
    <property type="term" value="C:chromatin"/>
    <property type="evidence" value="ECO:0007669"/>
    <property type="project" value="TreeGrafter"/>
</dbReference>
<keyword evidence="9" id="KW-1185">Reference proteome</keyword>
<keyword evidence="4" id="KW-0863">Zinc-finger</keyword>
<dbReference type="InterPro" id="IPR007219">
    <property type="entry name" value="XnlR_reg_dom"/>
</dbReference>
<dbReference type="GO" id="GO:0006351">
    <property type="term" value="P:DNA-templated transcription"/>
    <property type="evidence" value="ECO:0007669"/>
    <property type="project" value="InterPro"/>
</dbReference>
<dbReference type="InterPro" id="IPR051059">
    <property type="entry name" value="VerF-like"/>
</dbReference>
<evidence type="ECO:0000256" key="4">
    <source>
        <dbReference type="ARBA" id="ARBA00022771"/>
    </source>
</evidence>
<evidence type="ECO:0000313" key="9">
    <source>
        <dbReference type="Proteomes" id="UP000799766"/>
    </source>
</evidence>
<keyword evidence="3" id="KW-0677">Repeat</keyword>
<dbReference type="Proteomes" id="UP000799766">
    <property type="component" value="Unassembled WGS sequence"/>
</dbReference>
<evidence type="ECO:0000256" key="3">
    <source>
        <dbReference type="ARBA" id="ARBA00022737"/>
    </source>
</evidence>
<accession>A0A6A6P9L1</accession>
<sequence length="782" mass="85815">MSQKGYVNEGANIDNANHFWSNVNASDPYRPNDDIVFDDIFQPDTASSFNMPFTTMNNYSWLFDLNSSCQQYGTSAQADFNHSGAHPPDFNPTVSAVSIDPNALASPTSLPSCSDAQIASIISPHSISEGNSHRIKLPSVRDAAGIGDDVPPSVDLFAKSTHDYRPGEPRMCIEPSLLGPVCVPAPSELLPTASINDVDRPLAMLDSSSGLPVIDEVARSEVLSVIEAARPIGPDGSLITRDNPLLSLSAMQTYCDLYFTRFNTAYPLLHRPTFDASHAETLLLVSVLLLGATYSEKDSHQIAVCVHDVLRPQIFANAGFNARPDLWVLQTILLVECFGKSRAGQKQHDMAHLFHGLLINLIRRSDCQTIRPPMVQDSTGDLHDDWHRWAHAEQKKRLAFLCFCWDVEHAELFCQSLCMSAFELRSNLPCSQSLWEADSAEQWQFLRREQRTPPVFLGLLKAYLTPGGQSIPKDLNALSRVILLHGLMSVAWDMRRRDQTSLGLVGNDGPIGNWKARIGRSYDLWHDDFTTYIQTSLSRLHSIPSSASSTSASSTSARITEFTAFATAITAIYHSAHITLGADILDIQIYAGARHILGRPVARPDYARSQRVVRRWAAAAGDPASESDAPPAAAAAGPAAWHAAKLLRDAVTDLKEFDAGGLFHYPWCLYLATLTVWAFYHGRPAGSVNASDDAAGVDADEDGEDEIVWDARGDMKRLVESMTDSDVVDLALLPAGKRRTIGLTAVVAKHLSKVRWAVVHDGMQVLRGLVPWRLINQCESVS</sequence>
<feature type="domain" description="Xylanolytic transcriptional activator regulatory" evidence="7">
    <location>
        <begin position="256"/>
        <end position="527"/>
    </location>
</feature>
<gene>
    <name evidence="8" type="ORF">BDY21DRAFT_281806</name>
</gene>
<dbReference type="GO" id="GO:0000978">
    <property type="term" value="F:RNA polymerase II cis-regulatory region sequence-specific DNA binding"/>
    <property type="evidence" value="ECO:0007669"/>
    <property type="project" value="InterPro"/>
</dbReference>
<comment type="subcellular location">
    <subcellularLocation>
        <location evidence="1">Nucleus</location>
    </subcellularLocation>
</comment>
<evidence type="ECO:0000259" key="7">
    <source>
        <dbReference type="Pfam" id="PF04082"/>
    </source>
</evidence>
<dbReference type="PANTHER" id="PTHR40626:SF18">
    <property type="entry name" value="NICOTINATE CATABOLISM CLUSTER-SPECIFIC TRANSCRIPTION FACTOR"/>
    <property type="match status" value="1"/>
</dbReference>
<dbReference type="CDD" id="cd12148">
    <property type="entry name" value="fungal_TF_MHR"/>
    <property type="match status" value="1"/>
</dbReference>
<evidence type="ECO:0000256" key="5">
    <source>
        <dbReference type="ARBA" id="ARBA00022833"/>
    </source>
</evidence>
<keyword evidence="2" id="KW-0479">Metal-binding</keyword>
<evidence type="ECO:0000256" key="2">
    <source>
        <dbReference type="ARBA" id="ARBA00022723"/>
    </source>
</evidence>
<name>A0A6A6P9L1_9PEZI</name>
<dbReference type="PANTHER" id="PTHR40626">
    <property type="entry name" value="MIP31509P"/>
    <property type="match status" value="1"/>
</dbReference>
<dbReference type="GO" id="GO:0008270">
    <property type="term" value="F:zinc ion binding"/>
    <property type="evidence" value="ECO:0007669"/>
    <property type="project" value="UniProtKB-KW"/>
</dbReference>
<dbReference type="OrthoDB" id="1405595at2759"/>
<proteinExistence type="predicted"/>
<dbReference type="GO" id="GO:0005634">
    <property type="term" value="C:nucleus"/>
    <property type="evidence" value="ECO:0007669"/>
    <property type="project" value="UniProtKB-SubCell"/>
</dbReference>
<dbReference type="Pfam" id="PF04082">
    <property type="entry name" value="Fungal_trans"/>
    <property type="match status" value="1"/>
</dbReference>
<evidence type="ECO:0000313" key="8">
    <source>
        <dbReference type="EMBL" id="KAF2460153.1"/>
    </source>
</evidence>
<dbReference type="GO" id="GO:0000981">
    <property type="term" value="F:DNA-binding transcription factor activity, RNA polymerase II-specific"/>
    <property type="evidence" value="ECO:0007669"/>
    <property type="project" value="InterPro"/>
</dbReference>
<organism evidence="8 9">
    <name type="scientific">Lineolata rhizophorae</name>
    <dbReference type="NCBI Taxonomy" id="578093"/>
    <lineage>
        <taxon>Eukaryota</taxon>
        <taxon>Fungi</taxon>
        <taxon>Dikarya</taxon>
        <taxon>Ascomycota</taxon>
        <taxon>Pezizomycotina</taxon>
        <taxon>Dothideomycetes</taxon>
        <taxon>Dothideomycetes incertae sedis</taxon>
        <taxon>Lineolatales</taxon>
        <taxon>Lineolataceae</taxon>
        <taxon>Lineolata</taxon>
    </lineage>
</organism>
<evidence type="ECO:0000256" key="6">
    <source>
        <dbReference type="ARBA" id="ARBA00023242"/>
    </source>
</evidence>
<evidence type="ECO:0000256" key="1">
    <source>
        <dbReference type="ARBA" id="ARBA00004123"/>
    </source>
</evidence>
<keyword evidence="6" id="KW-0539">Nucleus</keyword>
<protein>
    <submittedName>
        <fullName evidence="8">Fungal-specific transcription factor domain-containing protein</fullName>
    </submittedName>
</protein>
<keyword evidence="5" id="KW-0862">Zinc</keyword>